<evidence type="ECO:0000313" key="2">
    <source>
        <dbReference type="EMBL" id="NKZ13500.1"/>
    </source>
</evidence>
<sequence>MNWGDRRLNVIQPQDRGPTTVTAEKNLRIRRIAAIAGAGAVAALTWLSVTPAGESGSVALHAPPPPPTVASPAMTLGATTTTGVRAPLAMATPKAHPNITGPAALPSEEAALP</sequence>
<protein>
    <submittedName>
        <fullName evidence="2">Uncharacterized protein</fullName>
    </submittedName>
</protein>
<dbReference type="AlphaFoldDB" id="A0A7X6MRD5"/>
<organism evidence="2 3">
    <name type="scientific">Mycolicibacterium septicum DSM 44393</name>
    <dbReference type="NCBI Taxonomy" id="1341646"/>
    <lineage>
        <taxon>Bacteria</taxon>
        <taxon>Bacillati</taxon>
        <taxon>Actinomycetota</taxon>
        <taxon>Actinomycetes</taxon>
        <taxon>Mycobacteriales</taxon>
        <taxon>Mycobacteriaceae</taxon>
        <taxon>Mycolicibacterium</taxon>
    </lineage>
</organism>
<comment type="caution">
    <text evidence="2">The sequence shown here is derived from an EMBL/GenBank/DDBJ whole genome shotgun (WGS) entry which is preliminary data.</text>
</comment>
<evidence type="ECO:0000313" key="3">
    <source>
        <dbReference type="Proteomes" id="UP000518188"/>
    </source>
</evidence>
<proteinExistence type="predicted"/>
<reference evidence="2 3" key="1">
    <citation type="submission" date="2020-04" db="EMBL/GenBank/DDBJ databases">
        <title>MicrobeNet Type strains.</title>
        <authorList>
            <person name="Nicholson A.C."/>
        </authorList>
    </citation>
    <scope>NUCLEOTIDE SEQUENCE [LARGE SCALE GENOMIC DNA]</scope>
    <source>
        <strain evidence="2 3">ATCC 700731</strain>
    </source>
</reference>
<accession>A0A7X6MRD5</accession>
<gene>
    <name evidence="2" type="ORF">HGA11_21225</name>
</gene>
<dbReference type="Proteomes" id="UP000518188">
    <property type="component" value="Unassembled WGS sequence"/>
</dbReference>
<dbReference type="EMBL" id="JAAXPJ010000008">
    <property type="protein sequence ID" value="NKZ13500.1"/>
    <property type="molecule type" value="Genomic_DNA"/>
</dbReference>
<feature type="compositionally biased region" description="Low complexity" evidence="1">
    <location>
        <begin position="102"/>
        <end position="113"/>
    </location>
</feature>
<dbReference type="RefSeq" id="WP_044516284.1">
    <property type="nucleotide sequence ID" value="NZ_HG322951.1"/>
</dbReference>
<feature type="region of interest" description="Disordered" evidence="1">
    <location>
        <begin position="93"/>
        <end position="113"/>
    </location>
</feature>
<name>A0A7X6MRD5_9MYCO</name>
<evidence type="ECO:0000256" key="1">
    <source>
        <dbReference type="SAM" id="MobiDB-lite"/>
    </source>
</evidence>